<accession>A0ABQ6JB78</accession>
<comment type="caution">
    <text evidence="3">The sequence shown here is derived from an EMBL/GenBank/DDBJ whole genome shotgun (WGS) entry which is preliminary data.</text>
</comment>
<feature type="chain" id="PRO_5045030014" description="Type-F conjugative transfer system mating-pair stabilization protein TraN" evidence="1">
    <location>
        <begin position="25"/>
        <end position="608"/>
    </location>
</feature>
<dbReference type="EMBL" id="BSUY01000002">
    <property type="protein sequence ID" value="GMA84469.1"/>
    <property type="molecule type" value="Genomic_DNA"/>
</dbReference>
<feature type="signal peptide" evidence="1">
    <location>
        <begin position="1"/>
        <end position="24"/>
    </location>
</feature>
<reference evidence="3" key="1">
    <citation type="journal article" date="2014" name="Int. J. Syst. Evol. Microbiol.">
        <title>Complete genome of a new Firmicutes species belonging to the dominant human colonic microbiota ('Ruminococcus bicirculans') reveals two chromosomes and a selective capacity to utilize plant glucans.</title>
        <authorList>
            <consortium name="NISC Comparative Sequencing Program"/>
            <person name="Wegmann U."/>
            <person name="Louis P."/>
            <person name="Goesmann A."/>
            <person name="Henrissat B."/>
            <person name="Duncan S.H."/>
            <person name="Flint H.J."/>
        </authorList>
    </citation>
    <scope>NUCLEOTIDE SEQUENCE</scope>
    <source>
        <strain evidence="3">NBRC 102030</strain>
    </source>
</reference>
<reference evidence="4" key="2">
    <citation type="journal article" date="2019" name="Int. J. Syst. Evol. Microbiol.">
        <title>The Global Catalogue of Microorganisms (GCM) 10K type strain sequencing project: providing services to taxonomists for standard genome sequencing and annotation.</title>
        <authorList>
            <consortium name="The Broad Institute Genomics Platform"/>
            <consortium name="The Broad Institute Genome Sequencing Center for Infectious Disease"/>
            <person name="Wu L."/>
            <person name="Ma J."/>
        </authorList>
    </citation>
    <scope>NUCLEOTIDE SEQUENCE [LARGE SCALE GENOMIC DNA]</scope>
    <source>
        <strain evidence="4">NBRC 102030</strain>
    </source>
</reference>
<evidence type="ECO:0000313" key="4">
    <source>
        <dbReference type="Proteomes" id="UP001157046"/>
    </source>
</evidence>
<dbReference type="EMBL" id="BSUY01000002">
    <property type="protein sequence ID" value="GMA84374.1"/>
    <property type="molecule type" value="Genomic_DNA"/>
</dbReference>
<protein>
    <recommendedName>
        <fullName evidence="5">Type-F conjugative transfer system mating-pair stabilization protein TraN</fullName>
    </recommendedName>
</protein>
<evidence type="ECO:0000313" key="2">
    <source>
        <dbReference type="EMBL" id="GMA84374.1"/>
    </source>
</evidence>
<proteinExistence type="predicted"/>
<dbReference type="Proteomes" id="UP001157046">
    <property type="component" value="Unassembled WGS sequence"/>
</dbReference>
<evidence type="ECO:0008006" key="5">
    <source>
        <dbReference type="Google" id="ProtNLM"/>
    </source>
</evidence>
<name>A0ABQ6JB78_9GAMM</name>
<sequence>MTQLNNALILSAILTLSAALPVVATNSEKDYRNNVQWAKDSIKQNQNKAGYTDFDVNSLCKDATCQQEVANPSESRYYNNPSAMDSAKMQGMSTDGQAQAVTSGFNKGRPTIDENDPAYHTAVGYQNDAYNISHGISSKYHDCEKGLVCEVDSLPRSCTLPTNNPVQCYLTPFVKSTSVKEVAHSYSLTGTPPFTIDIKLPNPNVKIVRVQFKGEYRSIAIDAELSIALNGTFIGHVLTERAPGTCVANQPCAMSVNSSLTTENYDIKASPLAVHISANWDFYFKIELQNLPITIITTETHVEVGYNNSCGAVLPECQQVQSQCVEGKETRMINGIAVTLDCWKEQTTYQCTFPNTCTTLADCSIQSTSCDTQLGGVCIKDKQQRLCDKQQCRDTGLICGADSFALSGDYYDPAATRSTDFNHAAAGLAAVSDAAGDVKDKANINENSAIIFKGNIMECSDKALGISNCCQDSGWGNGIGLTSCSEEEKALGTAKEDKLTVSLGQYCAEKVLGVCIRKKKPIARLIANSRALCKLRAARNWAKTSAALKILIAAPFHLTNCNALICRQWTFLIFMKTCTTPSNCPAQTKFKNAYNSRLEEPNHEDVVK</sequence>
<dbReference type="Pfam" id="PF06986">
    <property type="entry name" value="F_T4SS_TraN"/>
    <property type="match status" value="1"/>
</dbReference>
<dbReference type="InterPro" id="IPR014121">
    <property type="entry name" value="TraN_Ftype"/>
</dbReference>
<evidence type="ECO:0000256" key="1">
    <source>
        <dbReference type="SAM" id="SignalP"/>
    </source>
</evidence>
<keyword evidence="1" id="KW-0732">Signal</keyword>
<gene>
    <name evidence="2" type="ORF">GCM10025855_39070</name>
    <name evidence="3" type="ORF">GCM10025855_40020</name>
</gene>
<evidence type="ECO:0000313" key="3">
    <source>
        <dbReference type="EMBL" id="GMA84469.1"/>
    </source>
</evidence>
<keyword evidence="4" id="KW-1185">Reference proteome</keyword>
<reference evidence="3" key="3">
    <citation type="submission" date="2023-02" db="EMBL/GenBank/DDBJ databases">
        <authorList>
            <person name="Sun Q."/>
            <person name="Mori K."/>
        </authorList>
    </citation>
    <scope>NUCLEOTIDE SEQUENCE</scope>
    <source>
        <strain evidence="3">NBRC 102030</strain>
    </source>
</reference>
<organism evidence="3 4">
    <name type="scientific">Shewanella glacialipiscicola</name>
    <dbReference type="NCBI Taxonomy" id="614069"/>
    <lineage>
        <taxon>Bacteria</taxon>
        <taxon>Pseudomonadati</taxon>
        <taxon>Pseudomonadota</taxon>
        <taxon>Gammaproteobacteria</taxon>
        <taxon>Alteromonadales</taxon>
        <taxon>Shewanellaceae</taxon>
        <taxon>Shewanella</taxon>
    </lineage>
</organism>